<evidence type="ECO:0000256" key="2">
    <source>
        <dbReference type="ARBA" id="ARBA00007783"/>
    </source>
</evidence>
<comment type="caution">
    <text evidence="11">Lacks conserved residue(s) required for the propagation of feature annotation.</text>
</comment>
<name>A0ABQ0AQ98_9RHOB</name>
<evidence type="ECO:0000259" key="12">
    <source>
        <dbReference type="PROSITE" id="PS51012"/>
    </source>
</evidence>
<evidence type="ECO:0000256" key="3">
    <source>
        <dbReference type="ARBA" id="ARBA00022448"/>
    </source>
</evidence>
<proteinExistence type="inferred from homology"/>
<evidence type="ECO:0000256" key="8">
    <source>
        <dbReference type="ARBA" id="ARBA00022989"/>
    </source>
</evidence>
<keyword evidence="10 11" id="KW-0472">Membrane</keyword>
<keyword evidence="6 11" id="KW-0812">Transmembrane</keyword>
<gene>
    <name evidence="13" type="ORF">NBRC116598_34950</name>
</gene>
<dbReference type="InterPro" id="IPR000412">
    <property type="entry name" value="ABC_2_transport"/>
</dbReference>
<keyword evidence="8 11" id="KW-1133">Transmembrane helix</keyword>
<dbReference type="EMBL" id="BAABWU010000017">
    <property type="protein sequence ID" value="GAA6198050.1"/>
    <property type="molecule type" value="Genomic_DNA"/>
</dbReference>
<dbReference type="PANTHER" id="PTHR30413:SF10">
    <property type="entry name" value="CAPSULE POLYSACCHARIDE EXPORT INNER-MEMBRANE PROTEIN CTRC"/>
    <property type="match status" value="1"/>
</dbReference>
<evidence type="ECO:0000256" key="6">
    <source>
        <dbReference type="ARBA" id="ARBA00022692"/>
    </source>
</evidence>
<comment type="subcellular location">
    <subcellularLocation>
        <location evidence="11">Cell inner membrane</location>
        <topology evidence="11">Multi-pass membrane protein</topology>
    </subcellularLocation>
    <subcellularLocation>
        <location evidence="1">Cell membrane</location>
        <topology evidence="1">Multi-pass membrane protein</topology>
    </subcellularLocation>
</comment>
<feature type="transmembrane region" description="Helical" evidence="11">
    <location>
        <begin position="129"/>
        <end position="152"/>
    </location>
</feature>
<dbReference type="InterPro" id="IPR013525">
    <property type="entry name" value="ABC2_TM"/>
</dbReference>
<feature type="domain" description="ABC transmembrane type-2" evidence="12">
    <location>
        <begin position="15"/>
        <end position="236"/>
    </location>
</feature>
<keyword evidence="9" id="KW-0625">Polysaccharide transport</keyword>
<keyword evidence="7" id="KW-0972">Capsule biogenesis/degradation</keyword>
<dbReference type="RefSeq" id="WP_353401884.1">
    <property type="nucleotide sequence ID" value="NZ_BAABWU010000017.1"/>
</dbReference>
<evidence type="ECO:0000256" key="7">
    <source>
        <dbReference type="ARBA" id="ARBA00022903"/>
    </source>
</evidence>
<dbReference type="PROSITE" id="PS51012">
    <property type="entry name" value="ABC_TM2"/>
    <property type="match status" value="1"/>
</dbReference>
<dbReference type="PANTHER" id="PTHR30413">
    <property type="entry name" value="INNER MEMBRANE TRANSPORT PERMEASE"/>
    <property type="match status" value="1"/>
</dbReference>
<dbReference type="InterPro" id="IPR047817">
    <property type="entry name" value="ABC2_TM_bact-type"/>
</dbReference>
<feature type="transmembrane region" description="Helical" evidence="11">
    <location>
        <begin position="211"/>
        <end position="233"/>
    </location>
</feature>
<evidence type="ECO:0000256" key="5">
    <source>
        <dbReference type="ARBA" id="ARBA00022597"/>
    </source>
</evidence>
<evidence type="ECO:0000256" key="11">
    <source>
        <dbReference type="RuleBase" id="RU361157"/>
    </source>
</evidence>
<keyword evidence="5" id="KW-0762">Sugar transport</keyword>
<keyword evidence="4 11" id="KW-1003">Cell membrane</keyword>
<organism evidence="13 14">
    <name type="scientific">Pseudophaeobacter arcticus</name>
    <dbReference type="NCBI Taxonomy" id="385492"/>
    <lineage>
        <taxon>Bacteria</taxon>
        <taxon>Pseudomonadati</taxon>
        <taxon>Pseudomonadota</taxon>
        <taxon>Alphaproteobacteria</taxon>
        <taxon>Rhodobacterales</taxon>
        <taxon>Paracoccaceae</taxon>
        <taxon>Pseudophaeobacter</taxon>
    </lineage>
</organism>
<evidence type="ECO:0000313" key="14">
    <source>
        <dbReference type="Proteomes" id="UP001441944"/>
    </source>
</evidence>
<sequence length="243" mass="26962">MILREMSTRYGRTPGGFLWSILEPLAAVLFLSIGFSLVLRSPDLGTSFLLFYATGYMPFDTYQVISNTTARALGFSKPLLKYPSVTWIDAILARFILNSLTNVVITILLIGGILIAIDSRTAIDMAPAIEAFALAMLLGLGVGTINCVLSGLFPLWAIIWSVITRPLFLASGIFFLYDTMPPLAQKILWYNPLIHIVGLMRTGFYPTYTAAYINITFVLMVSLILLTLGLILMGRFHRVILNR</sequence>
<accession>A0ABQ0AQ98</accession>
<evidence type="ECO:0000313" key="13">
    <source>
        <dbReference type="EMBL" id="GAA6198050.1"/>
    </source>
</evidence>
<comment type="caution">
    <text evidence="13">The sequence shown here is derived from an EMBL/GenBank/DDBJ whole genome shotgun (WGS) entry which is preliminary data.</text>
</comment>
<dbReference type="Pfam" id="PF01061">
    <property type="entry name" value="ABC2_membrane"/>
    <property type="match status" value="1"/>
</dbReference>
<feature type="transmembrane region" description="Helical" evidence="11">
    <location>
        <begin position="158"/>
        <end position="176"/>
    </location>
</feature>
<evidence type="ECO:0000256" key="10">
    <source>
        <dbReference type="ARBA" id="ARBA00023136"/>
    </source>
</evidence>
<dbReference type="PRINTS" id="PR00164">
    <property type="entry name" value="ABC2TRNSPORT"/>
</dbReference>
<dbReference type="Proteomes" id="UP001441944">
    <property type="component" value="Unassembled WGS sequence"/>
</dbReference>
<keyword evidence="14" id="KW-1185">Reference proteome</keyword>
<evidence type="ECO:0000256" key="9">
    <source>
        <dbReference type="ARBA" id="ARBA00023047"/>
    </source>
</evidence>
<reference evidence="13 14" key="1">
    <citation type="submission" date="2024-04" db="EMBL/GenBank/DDBJ databases">
        <title>Draft genome sequence of Pseudophaeobacter arcticus NBRC 116598.</title>
        <authorList>
            <person name="Miyakawa T."/>
            <person name="Kusuya Y."/>
            <person name="Miura T."/>
        </authorList>
    </citation>
    <scope>NUCLEOTIDE SEQUENCE [LARGE SCALE GENOMIC DNA]</scope>
    <source>
        <strain evidence="13 14">SU-CL00105</strain>
    </source>
</reference>
<feature type="transmembrane region" description="Helical" evidence="11">
    <location>
        <begin position="21"/>
        <end position="39"/>
    </location>
</feature>
<feature type="transmembrane region" description="Helical" evidence="11">
    <location>
        <begin position="91"/>
        <end position="117"/>
    </location>
</feature>
<comment type="similarity">
    <text evidence="2 11">Belongs to the ABC-2 integral membrane protein family.</text>
</comment>
<evidence type="ECO:0000256" key="4">
    <source>
        <dbReference type="ARBA" id="ARBA00022475"/>
    </source>
</evidence>
<protein>
    <recommendedName>
        <fullName evidence="11">Transport permease protein</fullName>
    </recommendedName>
</protein>
<keyword evidence="3 11" id="KW-0813">Transport</keyword>
<evidence type="ECO:0000256" key="1">
    <source>
        <dbReference type="ARBA" id="ARBA00004651"/>
    </source>
</evidence>